<dbReference type="AlphaFoldDB" id="A0A931G7X8"/>
<reference evidence="2" key="1">
    <citation type="submission" date="2020-07" db="EMBL/GenBank/DDBJ databases">
        <title>Severe corrosion of carbon steel in oil field produced water can be linked to methanogenic archaea containing a special type of NiFe hydrogenase.</title>
        <authorList>
            <person name="Lahme S."/>
            <person name="Mand J."/>
            <person name="Longwell J."/>
            <person name="Smith R."/>
            <person name="Enning D."/>
        </authorList>
    </citation>
    <scope>NUCLEOTIDE SEQUENCE</scope>
    <source>
        <strain evidence="2">MIC098Bin6</strain>
    </source>
</reference>
<proteinExistence type="predicted"/>
<name>A0A931G7X8_9BACT</name>
<feature type="domain" description="Endoribonuclease YicC-like C-terminal" evidence="1">
    <location>
        <begin position="1"/>
        <end position="33"/>
    </location>
</feature>
<evidence type="ECO:0000259" key="1">
    <source>
        <dbReference type="Pfam" id="PF08340"/>
    </source>
</evidence>
<organism evidence="2 3">
    <name type="scientific">Desulfotignum balticum</name>
    <dbReference type="NCBI Taxonomy" id="115781"/>
    <lineage>
        <taxon>Bacteria</taxon>
        <taxon>Pseudomonadati</taxon>
        <taxon>Thermodesulfobacteriota</taxon>
        <taxon>Desulfobacteria</taxon>
        <taxon>Desulfobacterales</taxon>
        <taxon>Desulfobacteraceae</taxon>
        <taxon>Desulfotignum</taxon>
    </lineage>
</organism>
<protein>
    <submittedName>
        <fullName evidence="2">DUF1732 domain-containing protein</fullName>
    </submittedName>
</protein>
<feature type="non-terminal residue" evidence="2">
    <location>
        <position position="1"/>
    </location>
</feature>
<dbReference type="EMBL" id="JACCQK010000194">
    <property type="protein sequence ID" value="MBG0779073.1"/>
    <property type="molecule type" value="Genomic_DNA"/>
</dbReference>
<comment type="caution">
    <text evidence="2">The sequence shown here is derived from an EMBL/GenBank/DDBJ whole genome shotgun (WGS) entry which is preliminary data.</text>
</comment>
<evidence type="ECO:0000313" key="3">
    <source>
        <dbReference type="Proteomes" id="UP000706172"/>
    </source>
</evidence>
<evidence type="ECO:0000313" key="2">
    <source>
        <dbReference type="EMBL" id="MBG0779073.1"/>
    </source>
</evidence>
<dbReference type="InterPro" id="IPR013551">
    <property type="entry name" value="YicC-like_C"/>
</dbReference>
<dbReference type="Proteomes" id="UP000706172">
    <property type="component" value="Unassembled WGS sequence"/>
</dbReference>
<dbReference type="Pfam" id="PF08340">
    <property type="entry name" value="YicC-like_C"/>
    <property type="match status" value="1"/>
</dbReference>
<gene>
    <name evidence="2" type="ORF">H0S81_04020</name>
</gene>
<sequence>TIGSKAGQAALSHMVVDLKSKLEKIREQVQNIE</sequence>
<accession>A0A931G7X8</accession>